<feature type="compositionally biased region" description="Basic and acidic residues" evidence="1">
    <location>
        <begin position="149"/>
        <end position="160"/>
    </location>
</feature>
<sequence>MIAKALPNGPNEHLPGERPRIESISPKPVAFSNDQPHGPMPPLRHGRPDGPESALPGPIGPGPINVPLRSDPERPPDAVASSAGGPERPTSIDFPHGHPESPPGPPPEGMGPPVGPLFPPPASPMGPIGPPEANQEPGNTPIIGPNIPSHDESILSDRSNKAKMLTQDNRDSEGLFNSLHKPPELKKSVSRPKSTKSDSGSLLDQIVKKFSSQEQKKKSTTGQKKKKSSSKGLGTSKKSFPIHHDRMLFNKNAFDSPRFGPTMGGPHELYGRPMPPPHMVVGHHPPEPLGPLVMMNPFGEPGLPHPVAFSEGRWNEERGFLPPDREFGPFLMSDDPSRDLRGPNLNELVMYEPSGIPDPITEFQSPGAPLLGPEGLEPVKQTLNTAENQTLIKASLTENGTEAESDATSSYSSSESTTEANESKAPLTQKLVRGVSSEKNSKINMGTPYQHLYADRPYYYLDSTAPKFTNPSQEDLIAQIRLLENEVRYWQMQYKYCQNYRSKIRSALNEEIKRAKNAGFSVQQVSMTGLSVLFVADWLHRWY</sequence>
<feature type="compositionally biased region" description="Pro residues" evidence="1">
    <location>
        <begin position="100"/>
        <end position="130"/>
    </location>
</feature>
<proteinExistence type="predicted"/>
<dbReference type="AlphaFoldDB" id="A0A8E0S3M4"/>
<feature type="region of interest" description="Disordered" evidence="1">
    <location>
        <begin position="396"/>
        <end position="426"/>
    </location>
</feature>
<name>A0A8E0S3M4_9TREM</name>
<feature type="compositionally biased region" description="Low complexity" evidence="1">
    <location>
        <begin position="230"/>
        <end position="239"/>
    </location>
</feature>
<dbReference type="Proteomes" id="UP000728185">
    <property type="component" value="Unassembled WGS sequence"/>
</dbReference>
<keyword evidence="3" id="KW-1185">Reference proteome</keyword>
<evidence type="ECO:0000313" key="3">
    <source>
        <dbReference type="Proteomes" id="UP000728185"/>
    </source>
</evidence>
<comment type="caution">
    <text evidence="2">The sequence shown here is derived from an EMBL/GenBank/DDBJ whole genome shotgun (WGS) entry which is preliminary data.</text>
</comment>
<protein>
    <submittedName>
        <fullName evidence="2">Uncharacterized protein</fullName>
    </submittedName>
</protein>
<feature type="compositionally biased region" description="Low complexity" evidence="1">
    <location>
        <begin position="406"/>
        <end position="425"/>
    </location>
</feature>
<feature type="compositionally biased region" description="Low complexity" evidence="1">
    <location>
        <begin position="137"/>
        <end position="148"/>
    </location>
</feature>
<dbReference type="EMBL" id="LUCM01000557">
    <property type="protein sequence ID" value="KAA0200399.1"/>
    <property type="molecule type" value="Genomic_DNA"/>
</dbReference>
<gene>
    <name evidence="2" type="ORF">FBUS_07299</name>
</gene>
<evidence type="ECO:0000256" key="1">
    <source>
        <dbReference type="SAM" id="MobiDB-lite"/>
    </source>
</evidence>
<reference evidence="2" key="1">
    <citation type="submission" date="2019-05" db="EMBL/GenBank/DDBJ databases">
        <title>Annotation for the trematode Fasciolopsis buski.</title>
        <authorList>
            <person name="Choi Y.-J."/>
        </authorList>
    </citation>
    <scope>NUCLEOTIDE SEQUENCE</scope>
    <source>
        <strain evidence="2">HT</strain>
        <tissue evidence="2">Whole worm</tissue>
    </source>
</reference>
<organism evidence="2 3">
    <name type="scientific">Fasciolopsis buskii</name>
    <dbReference type="NCBI Taxonomy" id="27845"/>
    <lineage>
        <taxon>Eukaryota</taxon>
        <taxon>Metazoa</taxon>
        <taxon>Spiralia</taxon>
        <taxon>Lophotrochozoa</taxon>
        <taxon>Platyhelminthes</taxon>
        <taxon>Trematoda</taxon>
        <taxon>Digenea</taxon>
        <taxon>Plagiorchiida</taxon>
        <taxon>Echinostomata</taxon>
        <taxon>Echinostomatoidea</taxon>
        <taxon>Fasciolidae</taxon>
        <taxon>Fasciolopsis</taxon>
    </lineage>
</organism>
<dbReference type="OrthoDB" id="10623679at2759"/>
<evidence type="ECO:0000313" key="2">
    <source>
        <dbReference type="EMBL" id="KAA0200399.1"/>
    </source>
</evidence>
<feature type="region of interest" description="Disordered" evidence="1">
    <location>
        <begin position="1"/>
        <end position="241"/>
    </location>
</feature>
<accession>A0A8E0S3M4</accession>